<gene>
    <name evidence="1" type="ORF">B296_00035712</name>
</gene>
<evidence type="ECO:0000313" key="2">
    <source>
        <dbReference type="Proteomes" id="UP000287651"/>
    </source>
</evidence>
<evidence type="ECO:0000313" key="1">
    <source>
        <dbReference type="EMBL" id="RRT44612.1"/>
    </source>
</evidence>
<reference evidence="1 2" key="1">
    <citation type="journal article" date="2014" name="Agronomy (Basel)">
        <title>A Draft Genome Sequence for Ensete ventricosum, the Drought-Tolerant Tree Against Hunger.</title>
        <authorList>
            <person name="Harrison J."/>
            <person name="Moore K.A."/>
            <person name="Paszkiewicz K."/>
            <person name="Jones T."/>
            <person name="Grant M."/>
            <person name="Ambacheew D."/>
            <person name="Muzemil S."/>
            <person name="Studholme D.J."/>
        </authorList>
    </citation>
    <scope>NUCLEOTIDE SEQUENCE [LARGE SCALE GENOMIC DNA]</scope>
</reference>
<dbReference type="Proteomes" id="UP000287651">
    <property type="component" value="Unassembled WGS sequence"/>
</dbReference>
<proteinExistence type="predicted"/>
<sequence>MATIAWPPLRVCVVPVGDASTCAAIAGAAPAGNRSRERSPLQAVALAGAAFACKRCSYGHRPRSRPPPRAVACTCYNLVASCMGLVVSCRPCSWLGCGRPPLSP</sequence>
<dbReference type="EMBL" id="AMZH03016361">
    <property type="protein sequence ID" value="RRT44612.1"/>
    <property type="molecule type" value="Genomic_DNA"/>
</dbReference>
<accession>A0A426XYS9</accession>
<organism evidence="1 2">
    <name type="scientific">Ensete ventricosum</name>
    <name type="common">Abyssinian banana</name>
    <name type="synonym">Musa ensete</name>
    <dbReference type="NCBI Taxonomy" id="4639"/>
    <lineage>
        <taxon>Eukaryota</taxon>
        <taxon>Viridiplantae</taxon>
        <taxon>Streptophyta</taxon>
        <taxon>Embryophyta</taxon>
        <taxon>Tracheophyta</taxon>
        <taxon>Spermatophyta</taxon>
        <taxon>Magnoliopsida</taxon>
        <taxon>Liliopsida</taxon>
        <taxon>Zingiberales</taxon>
        <taxon>Musaceae</taxon>
        <taxon>Ensete</taxon>
    </lineage>
</organism>
<protein>
    <submittedName>
        <fullName evidence="1">Uncharacterized protein</fullName>
    </submittedName>
</protein>
<name>A0A426XYS9_ENSVE</name>
<comment type="caution">
    <text evidence="1">The sequence shown here is derived from an EMBL/GenBank/DDBJ whole genome shotgun (WGS) entry which is preliminary data.</text>
</comment>
<dbReference type="AlphaFoldDB" id="A0A426XYS9"/>